<evidence type="ECO:0000313" key="1">
    <source>
        <dbReference type="EMBL" id="KJV86059.1"/>
    </source>
</evidence>
<protein>
    <submittedName>
        <fullName evidence="1">Uncharacterized protein</fullName>
    </submittedName>
</protein>
<sequence>MLRVKISRNFEHASPNTRERCLLINSMSAIYLNSIGDNGISI</sequence>
<gene>
    <name evidence="1" type="ORF">APHCRT_0594</name>
</gene>
<dbReference type="AlphaFoldDB" id="A0A0F3Q3N7"/>
<dbReference type="Proteomes" id="UP000033722">
    <property type="component" value="Unassembled WGS sequence"/>
</dbReference>
<proteinExistence type="predicted"/>
<reference evidence="1 2" key="1">
    <citation type="submission" date="2015-01" db="EMBL/GenBank/DDBJ databases">
        <title>Genome Sequencing of Rickettsiales.</title>
        <authorList>
            <person name="Daugherty S.C."/>
            <person name="Su Q."/>
            <person name="Abolude K."/>
            <person name="Beier-Sexton M."/>
            <person name="Carlyon J.A."/>
            <person name="Carter R."/>
            <person name="Day N.P."/>
            <person name="Dumler S.J."/>
            <person name="Dyachenko V."/>
            <person name="Godinez A."/>
            <person name="Kurtti T.J."/>
            <person name="Lichay M."/>
            <person name="Mullins K.E."/>
            <person name="Ott S."/>
            <person name="Pappas-Brown V."/>
            <person name="Paris D.H."/>
            <person name="Patel P."/>
            <person name="Richards A.L."/>
            <person name="Sadzewicz L."/>
            <person name="Sears K."/>
            <person name="Seidman D."/>
            <person name="Sengamalay N."/>
            <person name="Stenos J."/>
            <person name="Tallon L.J."/>
            <person name="Vincent G."/>
            <person name="Fraser C.M."/>
            <person name="Munderloh U."/>
            <person name="Dunning-Hotopp J.C."/>
        </authorList>
    </citation>
    <scope>NUCLEOTIDE SEQUENCE [LARGE SCALE GENOMIC DNA]</scope>
    <source>
        <strain evidence="1 2">CRT53-1</strain>
    </source>
</reference>
<dbReference type="EMBL" id="LAOD01000016">
    <property type="protein sequence ID" value="KJV86059.1"/>
    <property type="molecule type" value="Genomic_DNA"/>
</dbReference>
<name>A0A0F3Q3N7_ANAPH</name>
<comment type="caution">
    <text evidence="1">The sequence shown here is derived from an EMBL/GenBank/DDBJ whole genome shotgun (WGS) entry which is preliminary data.</text>
</comment>
<evidence type="ECO:0000313" key="2">
    <source>
        <dbReference type="Proteomes" id="UP000033722"/>
    </source>
</evidence>
<accession>A0A0F3Q3N7</accession>
<organism evidence="1 2">
    <name type="scientific">Anaplasma phagocytophilum str. CRT53-1</name>
    <dbReference type="NCBI Taxonomy" id="1359157"/>
    <lineage>
        <taxon>Bacteria</taxon>
        <taxon>Pseudomonadati</taxon>
        <taxon>Pseudomonadota</taxon>
        <taxon>Alphaproteobacteria</taxon>
        <taxon>Rickettsiales</taxon>
        <taxon>Anaplasmataceae</taxon>
        <taxon>Anaplasma</taxon>
        <taxon>phagocytophilum group</taxon>
    </lineage>
</organism>